<name>A0A1E5PBT5_9ACTN</name>
<dbReference type="AlphaFoldDB" id="A0A1E5PBT5"/>
<keyword evidence="2" id="KW-1185">Reference proteome</keyword>
<reference evidence="1 2" key="1">
    <citation type="submission" date="2016-08" db="EMBL/GenBank/DDBJ databases">
        <title>Complete genome sequence of Streptomyces agglomeratus strain 6-3-2, a novel anti-MRSA actinomycete isolated from Wuli of Tebit, China.</title>
        <authorList>
            <person name="Chen X."/>
        </authorList>
    </citation>
    <scope>NUCLEOTIDE SEQUENCE [LARGE SCALE GENOMIC DNA]</scope>
    <source>
        <strain evidence="1 2">6-3-2</strain>
    </source>
</reference>
<dbReference type="Proteomes" id="UP000095759">
    <property type="component" value="Unassembled WGS sequence"/>
</dbReference>
<dbReference type="RefSeq" id="WP_069935306.1">
    <property type="nucleotide sequence ID" value="NZ_MEHJ01000001.1"/>
</dbReference>
<sequence length="85" mass="9172">MKAFVAGHEAMSAHDFAELSLGIDLELFTGSPSEARPDRRVRLAVAREVLTELREAGESDELVAGAAQLAAALLRGRGDRKRGKR</sequence>
<evidence type="ECO:0000313" key="1">
    <source>
        <dbReference type="EMBL" id="OEJ26824.1"/>
    </source>
</evidence>
<organism evidence="1 2">
    <name type="scientific">Streptomyces agglomeratus</name>
    <dbReference type="NCBI Taxonomy" id="285458"/>
    <lineage>
        <taxon>Bacteria</taxon>
        <taxon>Bacillati</taxon>
        <taxon>Actinomycetota</taxon>
        <taxon>Actinomycetes</taxon>
        <taxon>Kitasatosporales</taxon>
        <taxon>Streptomycetaceae</taxon>
        <taxon>Streptomyces</taxon>
    </lineage>
</organism>
<comment type="caution">
    <text evidence="1">The sequence shown here is derived from an EMBL/GenBank/DDBJ whole genome shotgun (WGS) entry which is preliminary data.</text>
</comment>
<dbReference type="EMBL" id="MEHJ01000001">
    <property type="protein sequence ID" value="OEJ26824.1"/>
    <property type="molecule type" value="Genomic_DNA"/>
</dbReference>
<gene>
    <name evidence="1" type="ORF">AS594_22395</name>
</gene>
<proteinExistence type="predicted"/>
<dbReference type="OrthoDB" id="4331107at2"/>
<protein>
    <submittedName>
        <fullName evidence="1">Uncharacterized protein</fullName>
    </submittedName>
</protein>
<evidence type="ECO:0000313" key="2">
    <source>
        <dbReference type="Proteomes" id="UP000095759"/>
    </source>
</evidence>
<accession>A0A1E5PBT5</accession>